<reference evidence="2 3" key="1">
    <citation type="submission" date="2024-09" db="EMBL/GenBank/DDBJ databases">
        <authorList>
            <person name="Sun Q."/>
            <person name="Mori K."/>
        </authorList>
    </citation>
    <scope>NUCLEOTIDE SEQUENCE [LARGE SCALE GENOMIC DNA]</scope>
    <source>
        <strain evidence="2 3">TISTR 1856</strain>
    </source>
</reference>
<gene>
    <name evidence="2" type="ORF">ACFFVI_12630</name>
</gene>
<feature type="region of interest" description="Disordered" evidence="1">
    <location>
        <begin position="28"/>
        <end position="60"/>
    </location>
</feature>
<organism evidence="2 3">
    <name type="scientific">Kineococcus gynurae</name>
    <dbReference type="NCBI Taxonomy" id="452979"/>
    <lineage>
        <taxon>Bacteria</taxon>
        <taxon>Bacillati</taxon>
        <taxon>Actinomycetota</taxon>
        <taxon>Actinomycetes</taxon>
        <taxon>Kineosporiales</taxon>
        <taxon>Kineosporiaceae</taxon>
        <taxon>Kineococcus</taxon>
    </lineage>
</organism>
<comment type="caution">
    <text evidence="2">The sequence shown here is derived from an EMBL/GenBank/DDBJ whole genome shotgun (WGS) entry which is preliminary data.</text>
</comment>
<dbReference type="Proteomes" id="UP001589748">
    <property type="component" value="Unassembled WGS sequence"/>
</dbReference>
<evidence type="ECO:0000313" key="2">
    <source>
        <dbReference type="EMBL" id="MFB9377813.1"/>
    </source>
</evidence>
<keyword evidence="3" id="KW-1185">Reference proteome</keyword>
<feature type="compositionally biased region" description="Basic and acidic residues" evidence="1">
    <location>
        <begin position="33"/>
        <end position="60"/>
    </location>
</feature>
<evidence type="ECO:0000256" key="1">
    <source>
        <dbReference type="SAM" id="MobiDB-lite"/>
    </source>
</evidence>
<dbReference type="RefSeq" id="WP_380137829.1">
    <property type="nucleotide sequence ID" value="NZ_JBHLUI010000008.1"/>
</dbReference>
<dbReference type="EMBL" id="JBHMDM010000007">
    <property type="protein sequence ID" value="MFB9377813.1"/>
    <property type="molecule type" value="Genomic_DNA"/>
</dbReference>
<name>A0ABV5LUS4_9ACTN</name>
<protein>
    <submittedName>
        <fullName evidence="2">SPOR domain-containing protein</fullName>
    </submittedName>
</protein>
<accession>A0ABV5LUS4</accession>
<sequence length="60" mass="7016">MSEGRWFYNVSTGAVEEVERRGQAKELMGPYATREEAAHALEKARERTEAWDEEDRRAEE</sequence>
<evidence type="ECO:0000313" key="3">
    <source>
        <dbReference type="Proteomes" id="UP001589748"/>
    </source>
</evidence>
<proteinExistence type="predicted"/>